<name>A0ABS7K455_9BACI</name>
<sequence>MKKNILIIGVTGVVLLGGALGVGAFSEGTQENNFISTKKAEEIAVTEVEGTVESVELEKDDGRVKYEVDLTDQNGNDDIDVDIDASSGEIIKVDRDNDDDVTASSTTSAKVNTQDKNTQAIKQRITKDEAIAIATKDTPGEVVEVDYDDGEYEIEIRTDTHEIDYEINARTGKIVEKDIDDLDDDDND</sequence>
<feature type="domain" description="PepSY" evidence="1">
    <location>
        <begin position="35"/>
        <end position="93"/>
    </location>
</feature>
<feature type="domain" description="PepSY" evidence="1">
    <location>
        <begin position="124"/>
        <end position="177"/>
    </location>
</feature>
<evidence type="ECO:0000313" key="2">
    <source>
        <dbReference type="EMBL" id="MBY0097015.1"/>
    </source>
</evidence>
<dbReference type="Gene3D" id="3.10.450.40">
    <property type="match status" value="2"/>
</dbReference>
<evidence type="ECO:0000259" key="1">
    <source>
        <dbReference type="Pfam" id="PF03413"/>
    </source>
</evidence>
<keyword evidence="3" id="KW-1185">Reference proteome</keyword>
<proteinExistence type="predicted"/>
<dbReference type="Pfam" id="PF03413">
    <property type="entry name" value="PepSY"/>
    <property type="match status" value="2"/>
</dbReference>
<reference evidence="2 3" key="1">
    <citation type="submission" date="2020-07" db="EMBL/GenBank/DDBJ databases">
        <title>Fungal Genomes of the International Space Station.</title>
        <authorList>
            <person name="Seuylemezian A."/>
            <person name="Singh N.K."/>
            <person name="Wood J."/>
            <person name="Venkateswaran K."/>
        </authorList>
    </citation>
    <scope>NUCLEOTIDE SEQUENCE [LARGE SCALE GENOMIC DNA]</scope>
    <source>
        <strain evidence="2 3">PL-B2</strain>
    </source>
</reference>
<dbReference type="Proteomes" id="UP000769780">
    <property type="component" value="Unassembled WGS sequence"/>
</dbReference>
<gene>
    <name evidence="2" type="ORF">H0185_09350</name>
</gene>
<comment type="caution">
    <text evidence="2">The sequence shown here is derived from an EMBL/GenBank/DDBJ whole genome shotgun (WGS) entry which is preliminary data.</text>
</comment>
<evidence type="ECO:0000313" key="3">
    <source>
        <dbReference type="Proteomes" id="UP000769780"/>
    </source>
</evidence>
<protein>
    <submittedName>
        <fullName evidence="2">PepSY domain-containing protein</fullName>
    </submittedName>
</protein>
<organism evidence="2 3">
    <name type="scientific">Mesobacillus maritimus</name>
    <dbReference type="NCBI Taxonomy" id="1643336"/>
    <lineage>
        <taxon>Bacteria</taxon>
        <taxon>Bacillati</taxon>
        <taxon>Bacillota</taxon>
        <taxon>Bacilli</taxon>
        <taxon>Bacillales</taxon>
        <taxon>Bacillaceae</taxon>
        <taxon>Mesobacillus</taxon>
    </lineage>
</organism>
<dbReference type="InterPro" id="IPR025711">
    <property type="entry name" value="PepSY"/>
</dbReference>
<dbReference type="RefSeq" id="WP_221873233.1">
    <property type="nucleotide sequence ID" value="NZ_JACWFH010000009.1"/>
</dbReference>
<dbReference type="EMBL" id="JACWFH010000009">
    <property type="protein sequence ID" value="MBY0097015.1"/>
    <property type="molecule type" value="Genomic_DNA"/>
</dbReference>
<accession>A0ABS7K455</accession>